<keyword evidence="2" id="KW-0732">Signal</keyword>
<feature type="transmembrane region" description="Helical" evidence="1">
    <location>
        <begin position="567"/>
        <end position="589"/>
    </location>
</feature>
<feature type="transmembrane region" description="Helical" evidence="1">
    <location>
        <begin position="459"/>
        <end position="486"/>
    </location>
</feature>
<keyword evidence="4" id="KW-1185">Reference proteome</keyword>
<evidence type="ECO:0000256" key="2">
    <source>
        <dbReference type="SAM" id="SignalP"/>
    </source>
</evidence>
<keyword evidence="1" id="KW-0812">Transmembrane</keyword>
<accession>A0A067PT26</accession>
<feature type="chain" id="PRO_5001643422" evidence="2">
    <location>
        <begin position="33"/>
        <end position="594"/>
    </location>
</feature>
<dbReference type="InParanoid" id="A0A067PT26"/>
<keyword evidence="1" id="KW-0472">Membrane</keyword>
<feature type="signal peptide" evidence="2">
    <location>
        <begin position="1"/>
        <end position="32"/>
    </location>
</feature>
<dbReference type="HOGENOM" id="CLU_015738_0_0_1"/>
<feature type="transmembrane region" description="Helical" evidence="1">
    <location>
        <begin position="420"/>
        <end position="447"/>
    </location>
</feature>
<feature type="transmembrane region" description="Helical" evidence="1">
    <location>
        <begin position="123"/>
        <end position="142"/>
    </location>
</feature>
<feature type="transmembrane region" description="Helical" evidence="1">
    <location>
        <begin position="209"/>
        <end position="229"/>
    </location>
</feature>
<evidence type="ECO:0000256" key="1">
    <source>
        <dbReference type="SAM" id="Phobius"/>
    </source>
</evidence>
<dbReference type="Proteomes" id="UP000027265">
    <property type="component" value="Unassembled WGS sequence"/>
</dbReference>
<dbReference type="AlphaFoldDB" id="A0A067PT26"/>
<keyword evidence="1" id="KW-1133">Transmembrane helix</keyword>
<dbReference type="STRING" id="933084.A0A067PT26"/>
<sequence length="594" mass="65036">MGLNFPLPSARALNRPFVAAFILFTLTQPTVARIPLDQCLLNITNLPFGTVGGTDVFGNPVSNISEAVGVTYDLCNSACGTGAEPFDASVFSQQFSAWLLPYLALASQLPFGAHSIGDNLSSVLLILGSPAIAAYSLALTVLNSRWIARRWRDLRITYPNSGRALRVLSSLQHAPIQITTDDGLLAALVCLPENDEWWNEMVERLDYTYTWTISTASSLLWVAAAYWLTVVDSIHSLAANIESNGQGPGSLWLWLVPIVAGWLQLSPKCDSQKLQDALVKSNRIAYSAVGGHPEKAGIFSDERGITVDGSRKGALTRDQERAPPVFFYARFFSWVQAAEEVTAAFQGASEKARRHIPVEAILREEAYLKGYRPTSSRSENSWRGDGVLPDYRRGSVRQLLAYCDPGNQEVYPRSRWGPDVLWRVGIASLVALGLQWGTTGAAIMIAYNTPTVGLGCRSGAYVLYGVAATVVWILLVTSSVLAHYAYPDSHLSHSVPTSRAAALFSVLLRRMGKILATLNAIWLILACLFQFSNVFNRCWCDSSRIGLGGRAYVVLDPTEILPTMENWWIAGVALASSCSFLFFAFVGMLNDIKY</sequence>
<name>A0A067PT26_9AGAM</name>
<proteinExistence type="predicted"/>
<evidence type="ECO:0000313" key="4">
    <source>
        <dbReference type="Proteomes" id="UP000027265"/>
    </source>
</evidence>
<reference evidence="4" key="1">
    <citation type="journal article" date="2014" name="Proc. Natl. Acad. Sci. U.S.A.">
        <title>Extensive sampling of basidiomycete genomes demonstrates inadequacy of the white-rot/brown-rot paradigm for wood decay fungi.</title>
        <authorList>
            <person name="Riley R."/>
            <person name="Salamov A.A."/>
            <person name="Brown D.W."/>
            <person name="Nagy L.G."/>
            <person name="Floudas D."/>
            <person name="Held B.W."/>
            <person name="Levasseur A."/>
            <person name="Lombard V."/>
            <person name="Morin E."/>
            <person name="Otillar R."/>
            <person name="Lindquist E.A."/>
            <person name="Sun H."/>
            <person name="LaButti K.M."/>
            <person name="Schmutz J."/>
            <person name="Jabbour D."/>
            <person name="Luo H."/>
            <person name="Baker S.E."/>
            <person name="Pisabarro A.G."/>
            <person name="Walton J.D."/>
            <person name="Blanchette R.A."/>
            <person name="Henrissat B."/>
            <person name="Martin F."/>
            <person name="Cullen D."/>
            <person name="Hibbett D.S."/>
            <person name="Grigoriev I.V."/>
        </authorList>
    </citation>
    <scope>NUCLEOTIDE SEQUENCE [LARGE SCALE GENOMIC DNA]</scope>
    <source>
        <strain evidence="4">MUCL 33604</strain>
    </source>
</reference>
<gene>
    <name evidence="3" type="ORF">JAAARDRAFT_34715</name>
</gene>
<dbReference type="EMBL" id="KL197718">
    <property type="protein sequence ID" value="KDQ57904.1"/>
    <property type="molecule type" value="Genomic_DNA"/>
</dbReference>
<dbReference type="OrthoDB" id="5392263at2759"/>
<feature type="transmembrane region" description="Helical" evidence="1">
    <location>
        <begin position="514"/>
        <end position="532"/>
    </location>
</feature>
<protein>
    <submittedName>
        <fullName evidence="3">Uncharacterized protein</fullName>
    </submittedName>
</protein>
<evidence type="ECO:0000313" key="3">
    <source>
        <dbReference type="EMBL" id="KDQ57904.1"/>
    </source>
</evidence>
<organism evidence="3 4">
    <name type="scientific">Jaapia argillacea MUCL 33604</name>
    <dbReference type="NCBI Taxonomy" id="933084"/>
    <lineage>
        <taxon>Eukaryota</taxon>
        <taxon>Fungi</taxon>
        <taxon>Dikarya</taxon>
        <taxon>Basidiomycota</taxon>
        <taxon>Agaricomycotina</taxon>
        <taxon>Agaricomycetes</taxon>
        <taxon>Agaricomycetidae</taxon>
        <taxon>Jaapiales</taxon>
        <taxon>Jaapiaceae</taxon>
        <taxon>Jaapia</taxon>
    </lineage>
</organism>